<dbReference type="GO" id="GO:0003678">
    <property type="term" value="F:DNA helicase activity"/>
    <property type="evidence" value="ECO:0007669"/>
    <property type="project" value="TreeGrafter"/>
</dbReference>
<dbReference type="InterPro" id="IPR011545">
    <property type="entry name" value="DEAD/DEAH_box_helicase_dom"/>
</dbReference>
<dbReference type="InterPro" id="IPR012340">
    <property type="entry name" value="NA-bd_OB-fold"/>
</dbReference>
<keyword evidence="2" id="KW-0227">DNA damage</keyword>
<dbReference type="SUPFAM" id="SSF50249">
    <property type="entry name" value="Nucleic acid-binding proteins"/>
    <property type="match status" value="1"/>
</dbReference>
<name>A0A2M7U5A3_9BACT</name>
<keyword evidence="6" id="KW-0238">DNA-binding</keyword>
<comment type="caution">
    <text evidence="11">The sequence shown here is derived from an EMBL/GenBank/DDBJ whole genome shotgun (WGS) entry which is preliminary data.</text>
</comment>
<dbReference type="EMBL" id="PFOD01000027">
    <property type="protein sequence ID" value="PIZ66037.1"/>
    <property type="molecule type" value="Genomic_DNA"/>
</dbReference>
<dbReference type="GO" id="GO:0003677">
    <property type="term" value="F:DNA binding"/>
    <property type="evidence" value="ECO:0007669"/>
    <property type="project" value="UniProtKB-KW"/>
</dbReference>
<dbReference type="InterPro" id="IPR045562">
    <property type="entry name" value="RecG_dom3_C"/>
</dbReference>
<accession>A0A2M7U5A3</accession>
<feature type="domain" description="Helicase C-terminal" evidence="10">
    <location>
        <begin position="477"/>
        <end position="626"/>
    </location>
</feature>
<organism evidence="11 12">
    <name type="scientific">Candidatus Roizmanbacteria bacterium CG_4_10_14_0_2_um_filter_36_9</name>
    <dbReference type="NCBI Taxonomy" id="1974823"/>
    <lineage>
        <taxon>Bacteria</taxon>
        <taxon>Candidatus Roizmaniibacteriota</taxon>
    </lineage>
</organism>
<evidence type="ECO:0000256" key="5">
    <source>
        <dbReference type="ARBA" id="ARBA00022840"/>
    </source>
</evidence>
<evidence type="ECO:0000259" key="10">
    <source>
        <dbReference type="PROSITE" id="PS51194"/>
    </source>
</evidence>
<dbReference type="NCBIfam" id="NF008165">
    <property type="entry name" value="PRK10917.1-3"/>
    <property type="match status" value="1"/>
</dbReference>
<keyword evidence="3" id="KW-0378">Hydrolase</keyword>
<keyword evidence="4 11" id="KW-0347">Helicase</keyword>
<dbReference type="GO" id="GO:0005524">
    <property type="term" value="F:ATP binding"/>
    <property type="evidence" value="ECO:0007669"/>
    <property type="project" value="UniProtKB-KW"/>
</dbReference>
<dbReference type="PROSITE" id="PS51192">
    <property type="entry name" value="HELICASE_ATP_BIND_1"/>
    <property type="match status" value="1"/>
</dbReference>
<dbReference type="PANTHER" id="PTHR47964:SF1">
    <property type="entry name" value="ATP-DEPENDENT DNA HELICASE HOMOLOG RECG, CHLOROPLASTIC"/>
    <property type="match status" value="1"/>
</dbReference>
<evidence type="ECO:0000256" key="6">
    <source>
        <dbReference type="ARBA" id="ARBA00023125"/>
    </source>
</evidence>
<evidence type="ECO:0000256" key="3">
    <source>
        <dbReference type="ARBA" id="ARBA00022801"/>
    </source>
</evidence>
<evidence type="ECO:0000313" key="12">
    <source>
        <dbReference type="Proteomes" id="UP000230027"/>
    </source>
</evidence>
<evidence type="ECO:0000259" key="9">
    <source>
        <dbReference type="PROSITE" id="PS51192"/>
    </source>
</evidence>
<dbReference type="Proteomes" id="UP000230027">
    <property type="component" value="Unassembled WGS sequence"/>
</dbReference>
<dbReference type="GO" id="GO:0016787">
    <property type="term" value="F:hydrolase activity"/>
    <property type="evidence" value="ECO:0007669"/>
    <property type="project" value="UniProtKB-KW"/>
</dbReference>
<dbReference type="PANTHER" id="PTHR47964">
    <property type="entry name" value="ATP-DEPENDENT DNA HELICASE HOMOLOG RECG, CHLOROPLASTIC"/>
    <property type="match status" value="1"/>
</dbReference>
<evidence type="ECO:0000256" key="1">
    <source>
        <dbReference type="ARBA" id="ARBA00022741"/>
    </source>
</evidence>
<proteinExistence type="predicted"/>
<dbReference type="GO" id="GO:0006281">
    <property type="term" value="P:DNA repair"/>
    <property type="evidence" value="ECO:0007669"/>
    <property type="project" value="UniProtKB-KW"/>
</dbReference>
<dbReference type="SMART" id="SM00487">
    <property type="entry name" value="DEXDc"/>
    <property type="match status" value="1"/>
</dbReference>
<dbReference type="AlphaFoldDB" id="A0A2M7U5A3"/>
<evidence type="ECO:0000256" key="7">
    <source>
        <dbReference type="ARBA" id="ARBA00023204"/>
    </source>
</evidence>
<dbReference type="Gene3D" id="2.40.50.140">
    <property type="entry name" value="Nucleic acid-binding proteins"/>
    <property type="match status" value="1"/>
</dbReference>
<feature type="domain" description="Helicase ATP-binding" evidence="9">
    <location>
        <begin position="287"/>
        <end position="443"/>
    </location>
</feature>
<dbReference type="InterPro" id="IPR014001">
    <property type="entry name" value="Helicase_ATP-bd"/>
</dbReference>
<evidence type="ECO:0000256" key="8">
    <source>
        <dbReference type="ARBA" id="ARBA00049819"/>
    </source>
</evidence>
<reference evidence="12" key="1">
    <citation type="submission" date="2017-09" db="EMBL/GenBank/DDBJ databases">
        <title>Depth-based differentiation of microbial function through sediment-hosted aquifers and enrichment of novel symbionts in the deep terrestrial subsurface.</title>
        <authorList>
            <person name="Probst A.J."/>
            <person name="Ladd B."/>
            <person name="Jarett J.K."/>
            <person name="Geller-Mcgrath D.E."/>
            <person name="Sieber C.M.K."/>
            <person name="Emerson J.B."/>
            <person name="Anantharaman K."/>
            <person name="Thomas B.C."/>
            <person name="Malmstrom R."/>
            <person name="Stieglmeier M."/>
            <person name="Klingl A."/>
            <person name="Woyke T."/>
            <person name="Ryan C.M."/>
            <person name="Banfield J.F."/>
        </authorList>
    </citation>
    <scope>NUCLEOTIDE SEQUENCE [LARGE SCALE GENOMIC DNA]</scope>
</reference>
<protein>
    <recommendedName>
        <fullName evidence="8">Probable DNA 3'-5' helicase RecG</fullName>
    </recommendedName>
</protein>
<sequence>MENYMELLQSSVSTLPRTAVRTIKRLQSLGILTYDDLLNYYPVRYDDYRKTIPAISIKDGELVTIRGKIVSFKQVTTRKRMTMQKVIINDGFLDIELFWYNQAYLNNILPVGTILSVSGVAERTLLNISMKPSEYEVLKNIDDRSIHTGRLVPVYAQTYGLSSKTIRDKILYLLSKLEEISENELELIPNVLLSENNLISYKNALNMIHFPKDTIEVENARKRLAFNELFIRLLSSHLIKSEWKKGKISKRILITRDILNKVNEFISSLPFKLTTSQKRSLNEVLEDLNKPVPMNRFLQGDVGSGKTIVAMCAAFATCLNGLQTLIMAPTEILAQQHYKTLSHLGSKIGINIALQTSSHKDIKKTKATNNYQIVIGTQALLSKDFKMDNVGLIVIDEQHRFGVRQRSLLKNKGINPHLLTMTATPIPRTVSLTLYSELDVSVIDEMPKGRKIIKTYVTPEQKRANGYEWIRNQISNDNVQAYVVCPLIENSDSETMTSVRAATDVFKHLKDDIFPNFSLALLHGKLKSREKKQIMEDFNAKKYQILVSTSVVEVGIDVSNATIMIIEGAERFGLAQLHQLRGRIGRGEKQSYCFLFTSNHYQQKQKRLQFFASTNSGLALAEYDLKNRGPGELYGTKQHGYSDLKIADIMDTKSVNIAQTAVKEFTDNYKLDDHEYLKSCIESYQINQIARD</sequence>
<keyword evidence="5" id="KW-0067">ATP-binding</keyword>
<dbReference type="InterPro" id="IPR027417">
    <property type="entry name" value="P-loop_NTPase"/>
</dbReference>
<keyword evidence="7" id="KW-0234">DNA repair</keyword>
<dbReference type="InterPro" id="IPR001650">
    <property type="entry name" value="Helicase_C-like"/>
</dbReference>
<evidence type="ECO:0000313" key="11">
    <source>
        <dbReference type="EMBL" id="PIZ66037.1"/>
    </source>
</evidence>
<dbReference type="InterPro" id="IPR047112">
    <property type="entry name" value="RecG/Mfd"/>
</dbReference>
<dbReference type="PROSITE" id="PS51194">
    <property type="entry name" value="HELICASE_CTER"/>
    <property type="match status" value="1"/>
</dbReference>
<dbReference type="Gene3D" id="3.40.50.300">
    <property type="entry name" value="P-loop containing nucleotide triphosphate hydrolases"/>
    <property type="match status" value="2"/>
</dbReference>
<dbReference type="SMART" id="SM00490">
    <property type="entry name" value="HELICc"/>
    <property type="match status" value="1"/>
</dbReference>
<evidence type="ECO:0000256" key="4">
    <source>
        <dbReference type="ARBA" id="ARBA00022806"/>
    </source>
</evidence>
<evidence type="ECO:0000256" key="2">
    <source>
        <dbReference type="ARBA" id="ARBA00022763"/>
    </source>
</evidence>
<dbReference type="NCBIfam" id="NF008168">
    <property type="entry name" value="PRK10917.2-2"/>
    <property type="match status" value="1"/>
</dbReference>
<dbReference type="InterPro" id="IPR033454">
    <property type="entry name" value="RecG_wedge"/>
</dbReference>
<gene>
    <name evidence="11" type="ORF">COY14_01155</name>
</gene>
<dbReference type="Pfam" id="PF00271">
    <property type="entry name" value="Helicase_C"/>
    <property type="match status" value="1"/>
</dbReference>
<dbReference type="Pfam" id="PF19833">
    <property type="entry name" value="RecG_dom3_C"/>
    <property type="match status" value="1"/>
</dbReference>
<dbReference type="Pfam" id="PF00270">
    <property type="entry name" value="DEAD"/>
    <property type="match status" value="1"/>
</dbReference>
<keyword evidence="1" id="KW-0547">Nucleotide-binding</keyword>
<dbReference type="Pfam" id="PF17191">
    <property type="entry name" value="RecG_wedge"/>
    <property type="match status" value="1"/>
</dbReference>
<dbReference type="SUPFAM" id="SSF52540">
    <property type="entry name" value="P-loop containing nucleoside triphosphate hydrolases"/>
    <property type="match status" value="2"/>
</dbReference>